<proteinExistence type="predicted"/>
<gene>
    <name evidence="6" type="ORF">SAMN02745243_02022</name>
</gene>
<evidence type="ECO:0000256" key="5">
    <source>
        <dbReference type="SAM" id="Phobius"/>
    </source>
</evidence>
<evidence type="ECO:0000313" key="7">
    <source>
        <dbReference type="Proteomes" id="UP000184301"/>
    </source>
</evidence>
<dbReference type="RefSeq" id="WP_073109516.1">
    <property type="nucleotide sequence ID" value="NZ_FQZY01000026.1"/>
</dbReference>
<protein>
    <submittedName>
        <fullName evidence="6">Colicin V production protein</fullName>
    </submittedName>
</protein>
<feature type="transmembrane region" description="Helical" evidence="5">
    <location>
        <begin position="31"/>
        <end position="49"/>
    </location>
</feature>
<feature type="transmembrane region" description="Helical" evidence="5">
    <location>
        <begin position="169"/>
        <end position="191"/>
    </location>
</feature>
<sequence length="266" mass="28651">MNWMAIGVGILFLICIIVGYVKGILRMGVSLVATIATIVLVMFISPYAAKMMHKWTPIDAMVETQCVKLFTPSITTETLLGSDLSGTALADYNTDELAGLDLNNLDIDIDDVAGLLGAIPKDQQIKAIEASEVPDFLKSALLENNNSESYSKLGVSDFPGYIATFISDVIINILAFLITFILVTVIVRALIVAVDIVSDLPVLGFATRITGALAGGVTALVIVWIFFLILTPIYTTPIGTTCFKMIDANAFLSFLYSNNPILDALM</sequence>
<reference evidence="6 7" key="1">
    <citation type="submission" date="2016-11" db="EMBL/GenBank/DDBJ databases">
        <authorList>
            <person name="Jaros S."/>
            <person name="Januszkiewicz K."/>
            <person name="Wedrychowicz H."/>
        </authorList>
    </citation>
    <scope>NUCLEOTIDE SEQUENCE [LARGE SCALE GENOMIC DNA]</scope>
    <source>
        <strain evidence="6 7">DSM 15480</strain>
    </source>
</reference>
<name>A0A1M6P5G3_9FIRM</name>
<evidence type="ECO:0000256" key="3">
    <source>
        <dbReference type="ARBA" id="ARBA00022989"/>
    </source>
</evidence>
<dbReference type="STRING" id="1121950.SAMN02745243_02022"/>
<dbReference type="EMBL" id="FQZY01000026">
    <property type="protein sequence ID" value="SHK03181.1"/>
    <property type="molecule type" value="Genomic_DNA"/>
</dbReference>
<keyword evidence="4 5" id="KW-0472">Membrane</keyword>
<keyword evidence="7" id="KW-1185">Reference proteome</keyword>
<evidence type="ECO:0000256" key="2">
    <source>
        <dbReference type="ARBA" id="ARBA00022692"/>
    </source>
</evidence>
<keyword evidence="2 5" id="KW-0812">Transmembrane</keyword>
<dbReference type="Pfam" id="PF02674">
    <property type="entry name" value="Colicin_V"/>
    <property type="match status" value="1"/>
</dbReference>
<dbReference type="InterPro" id="IPR003825">
    <property type="entry name" value="Colicin-V_CvpA"/>
</dbReference>
<organism evidence="6 7">
    <name type="scientific">Hespellia stercorisuis DSM 15480</name>
    <dbReference type="NCBI Taxonomy" id="1121950"/>
    <lineage>
        <taxon>Bacteria</taxon>
        <taxon>Bacillati</taxon>
        <taxon>Bacillota</taxon>
        <taxon>Clostridia</taxon>
        <taxon>Lachnospirales</taxon>
        <taxon>Lachnospiraceae</taxon>
        <taxon>Hespellia</taxon>
    </lineage>
</organism>
<keyword evidence="3 5" id="KW-1133">Transmembrane helix</keyword>
<evidence type="ECO:0000256" key="4">
    <source>
        <dbReference type="ARBA" id="ARBA00023136"/>
    </source>
</evidence>
<dbReference type="Proteomes" id="UP000184301">
    <property type="component" value="Unassembled WGS sequence"/>
</dbReference>
<evidence type="ECO:0000313" key="6">
    <source>
        <dbReference type="EMBL" id="SHK03181.1"/>
    </source>
</evidence>
<dbReference type="AlphaFoldDB" id="A0A1M6P5G3"/>
<dbReference type="GO" id="GO:0009403">
    <property type="term" value="P:toxin biosynthetic process"/>
    <property type="evidence" value="ECO:0007669"/>
    <property type="project" value="InterPro"/>
</dbReference>
<dbReference type="OrthoDB" id="2083110at2"/>
<accession>A0A1M6P5G3</accession>
<feature type="transmembrane region" description="Helical" evidence="5">
    <location>
        <begin position="5"/>
        <end position="25"/>
    </location>
</feature>
<dbReference type="GO" id="GO:0016020">
    <property type="term" value="C:membrane"/>
    <property type="evidence" value="ECO:0007669"/>
    <property type="project" value="UniProtKB-SubCell"/>
</dbReference>
<feature type="transmembrane region" description="Helical" evidence="5">
    <location>
        <begin position="211"/>
        <end position="235"/>
    </location>
</feature>
<evidence type="ECO:0000256" key="1">
    <source>
        <dbReference type="ARBA" id="ARBA00004141"/>
    </source>
</evidence>
<comment type="subcellular location">
    <subcellularLocation>
        <location evidence="1">Membrane</location>
        <topology evidence="1">Multi-pass membrane protein</topology>
    </subcellularLocation>
</comment>